<dbReference type="InParanoid" id="A0A1V9XCW3"/>
<comment type="caution">
    <text evidence="1">The sequence shown here is derived from an EMBL/GenBank/DDBJ whole genome shotgun (WGS) entry which is preliminary data.</text>
</comment>
<accession>A0A1V9XCW3</accession>
<keyword evidence="2" id="KW-1185">Reference proteome</keyword>
<organism evidence="1 2">
    <name type="scientific">Tropilaelaps mercedesae</name>
    <dbReference type="NCBI Taxonomy" id="418985"/>
    <lineage>
        <taxon>Eukaryota</taxon>
        <taxon>Metazoa</taxon>
        <taxon>Ecdysozoa</taxon>
        <taxon>Arthropoda</taxon>
        <taxon>Chelicerata</taxon>
        <taxon>Arachnida</taxon>
        <taxon>Acari</taxon>
        <taxon>Parasitiformes</taxon>
        <taxon>Mesostigmata</taxon>
        <taxon>Gamasina</taxon>
        <taxon>Dermanyssoidea</taxon>
        <taxon>Laelapidae</taxon>
        <taxon>Tropilaelaps</taxon>
    </lineage>
</organism>
<name>A0A1V9XCW3_9ACAR</name>
<gene>
    <name evidence="1" type="ORF">BIW11_03986</name>
</gene>
<reference evidence="1 2" key="1">
    <citation type="journal article" date="2017" name="Gigascience">
        <title>Draft genome of the honey bee ectoparasitic mite, Tropilaelaps mercedesae, is shaped by the parasitic life history.</title>
        <authorList>
            <person name="Dong X."/>
            <person name="Armstrong S.D."/>
            <person name="Xia D."/>
            <person name="Makepeace B.L."/>
            <person name="Darby A.C."/>
            <person name="Kadowaki T."/>
        </authorList>
    </citation>
    <scope>NUCLEOTIDE SEQUENCE [LARGE SCALE GENOMIC DNA]</scope>
    <source>
        <strain evidence="1">Wuxi-XJTLU</strain>
    </source>
</reference>
<proteinExistence type="predicted"/>
<dbReference type="AlphaFoldDB" id="A0A1V9XCW3"/>
<protein>
    <submittedName>
        <fullName evidence="1">Uncharacterized protein</fullName>
    </submittedName>
</protein>
<feature type="non-terminal residue" evidence="1">
    <location>
        <position position="1"/>
    </location>
</feature>
<evidence type="ECO:0000313" key="2">
    <source>
        <dbReference type="Proteomes" id="UP000192247"/>
    </source>
</evidence>
<dbReference type="EMBL" id="MNPL01014821">
    <property type="protein sequence ID" value="OQR71349.1"/>
    <property type="molecule type" value="Genomic_DNA"/>
</dbReference>
<dbReference type="Proteomes" id="UP000192247">
    <property type="component" value="Unassembled WGS sequence"/>
</dbReference>
<sequence length="182" mass="18072">VQRSVSQDPSVQVFDVVNPPKPADRVINIRKAPAPPAQVELVAEHQQTAPEITVGGDEPNVQIQRVGGAGAIGGGSIREDISGARLFAIAAPAVSTIAAAPAVSTIAAAPISTIAAAPVTTTIAATPISTVSSVPALSYSTGYGRLAGTTYGTSYGGLYGYGVSGNAYGSTAVLGRKKAASA</sequence>
<evidence type="ECO:0000313" key="1">
    <source>
        <dbReference type="EMBL" id="OQR71349.1"/>
    </source>
</evidence>